<accession>A0A6B9ZA27</accession>
<dbReference type="PROSITE" id="PS51677">
    <property type="entry name" value="NODB"/>
    <property type="match status" value="1"/>
</dbReference>
<dbReference type="GO" id="GO:0016810">
    <property type="term" value="F:hydrolase activity, acting on carbon-nitrogen (but not peptide) bonds"/>
    <property type="evidence" value="ECO:0007669"/>
    <property type="project" value="InterPro"/>
</dbReference>
<dbReference type="Gene3D" id="3.20.20.370">
    <property type="entry name" value="Glycoside hydrolase/deacetylase"/>
    <property type="match status" value="1"/>
</dbReference>
<evidence type="ECO:0000313" key="4">
    <source>
        <dbReference type="EMBL" id="QHS58896.1"/>
    </source>
</evidence>
<dbReference type="PANTHER" id="PTHR34216:SF3">
    <property type="entry name" value="POLY-BETA-1,6-N-ACETYL-D-GLUCOSAMINE N-DEACETYLASE"/>
    <property type="match status" value="1"/>
</dbReference>
<proteinExistence type="predicted"/>
<dbReference type="InterPro" id="IPR051398">
    <property type="entry name" value="Polysacch_Deacetylase"/>
</dbReference>
<dbReference type="PANTHER" id="PTHR34216">
    <property type="match status" value="1"/>
</dbReference>
<dbReference type="Pfam" id="PF01522">
    <property type="entry name" value="Polysacc_deac_1"/>
    <property type="match status" value="1"/>
</dbReference>
<keyword evidence="5" id="KW-1185">Reference proteome</keyword>
<reference evidence="4 5" key="1">
    <citation type="submission" date="2020-01" db="EMBL/GenBank/DDBJ databases">
        <title>Complete genome sequence of Chitinophaga sp. H33E-04 isolated from quinoa roots.</title>
        <authorList>
            <person name="Weon H.-Y."/>
            <person name="Lee S.A."/>
        </authorList>
    </citation>
    <scope>NUCLEOTIDE SEQUENCE [LARGE SCALE GENOMIC DNA]</scope>
    <source>
        <strain evidence="4 5">H33E-04</strain>
    </source>
</reference>
<evidence type="ECO:0000256" key="2">
    <source>
        <dbReference type="ARBA" id="ARBA00022729"/>
    </source>
</evidence>
<dbReference type="EMBL" id="CP048113">
    <property type="protein sequence ID" value="QHS58896.1"/>
    <property type="molecule type" value="Genomic_DNA"/>
</dbReference>
<dbReference type="RefSeq" id="WP_162330599.1">
    <property type="nucleotide sequence ID" value="NZ_CP048113.1"/>
</dbReference>
<evidence type="ECO:0000313" key="5">
    <source>
        <dbReference type="Proteomes" id="UP000476411"/>
    </source>
</evidence>
<protein>
    <submittedName>
        <fullName evidence="4">Polysaccharide deacetylase family protein</fullName>
    </submittedName>
</protein>
<dbReference type="Proteomes" id="UP000476411">
    <property type="component" value="Chromosome"/>
</dbReference>
<dbReference type="SUPFAM" id="SSF88713">
    <property type="entry name" value="Glycoside hydrolase/deacetylase"/>
    <property type="match status" value="1"/>
</dbReference>
<dbReference type="KEGG" id="chih:GWR21_04560"/>
<sequence>MGYQIRAGMFVLFLPVLLTASVPPCYKKSMTHHSQAALTSLVNIPVLCYHNIDTAQDKEDIYHISAAHFEQQVKALHDSGYHAILPDELYDHFKKGLSLPEKTFMFTFDDTHSTHFTVAAPVLEKYGFRGTFFIMTVCIGKKHYLTAQQISALSRRGHTIGCHSYDHLPVASLTGEQWNEQLDKPLKKLTIITGTAVWYYAYPFGTWNDQAITALKKRGLRAAFQLSNGESTSEPMFTIRRMLVSGNWTAPMLLKKIRTSPGRP</sequence>
<feature type="domain" description="NodB homology" evidence="3">
    <location>
        <begin position="102"/>
        <end position="264"/>
    </location>
</feature>
<gene>
    <name evidence="4" type="ORF">GWR21_04560</name>
</gene>
<organism evidence="4 5">
    <name type="scientific">Chitinophaga agri</name>
    <dbReference type="NCBI Taxonomy" id="2703787"/>
    <lineage>
        <taxon>Bacteria</taxon>
        <taxon>Pseudomonadati</taxon>
        <taxon>Bacteroidota</taxon>
        <taxon>Chitinophagia</taxon>
        <taxon>Chitinophagales</taxon>
        <taxon>Chitinophagaceae</taxon>
        <taxon>Chitinophaga</taxon>
    </lineage>
</organism>
<dbReference type="GO" id="GO:0005576">
    <property type="term" value="C:extracellular region"/>
    <property type="evidence" value="ECO:0007669"/>
    <property type="project" value="UniProtKB-SubCell"/>
</dbReference>
<dbReference type="AlphaFoldDB" id="A0A6B9ZA27"/>
<dbReference type="CDD" id="cd10918">
    <property type="entry name" value="CE4_NodB_like_5s_6s"/>
    <property type="match status" value="1"/>
</dbReference>
<evidence type="ECO:0000259" key="3">
    <source>
        <dbReference type="PROSITE" id="PS51677"/>
    </source>
</evidence>
<evidence type="ECO:0000256" key="1">
    <source>
        <dbReference type="ARBA" id="ARBA00004613"/>
    </source>
</evidence>
<comment type="subcellular location">
    <subcellularLocation>
        <location evidence="1">Secreted</location>
    </subcellularLocation>
</comment>
<name>A0A6B9ZA27_9BACT</name>
<dbReference type="InterPro" id="IPR011330">
    <property type="entry name" value="Glyco_hydro/deAcase_b/a-brl"/>
</dbReference>
<dbReference type="InterPro" id="IPR002509">
    <property type="entry name" value="NODB_dom"/>
</dbReference>
<dbReference type="GO" id="GO:0005975">
    <property type="term" value="P:carbohydrate metabolic process"/>
    <property type="evidence" value="ECO:0007669"/>
    <property type="project" value="InterPro"/>
</dbReference>
<keyword evidence="2" id="KW-0732">Signal</keyword>